<feature type="transmembrane region" description="Helical" evidence="7">
    <location>
        <begin position="181"/>
        <end position="202"/>
    </location>
</feature>
<proteinExistence type="predicted"/>
<dbReference type="PANTHER" id="PTHR42718:SF42">
    <property type="entry name" value="EXPORT PROTEIN"/>
    <property type="match status" value="1"/>
</dbReference>
<feature type="transmembrane region" description="Helical" evidence="7">
    <location>
        <begin position="151"/>
        <end position="175"/>
    </location>
</feature>
<keyword evidence="6 7" id="KW-0472">Membrane</keyword>
<dbReference type="PROSITE" id="PS50850">
    <property type="entry name" value="MFS"/>
    <property type="match status" value="1"/>
</dbReference>
<evidence type="ECO:0000256" key="6">
    <source>
        <dbReference type="ARBA" id="ARBA00023136"/>
    </source>
</evidence>
<feature type="transmembrane region" description="Helical" evidence="7">
    <location>
        <begin position="489"/>
        <end position="509"/>
    </location>
</feature>
<evidence type="ECO:0000256" key="1">
    <source>
        <dbReference type="ARBA" id="ARBA00004651"/>
    </source>
</evidence>
<dbReference type="Pfam" id="PF07690">
    <property type="entry name" value="MFS_1"/>
    <property type="match status" value="1"/>
</dbReference>
<feature type="transmembrane region" description="Helical" evidence="7">
    <location>
        <begin position="214"/>
        <end position="234"/>
    </location>
</feature>
<feature type="transmembrane region" description="Helical" evidence="7">
    <location>
        <begin position="119"/>
        <end position="139"/>
    </location>
</feature>
<keyword evidence="3" id="KW-1003">Cell membrane</keyword>
<feature type="transmembrane region" description="Helical" evidence="7">
    <location>
        <begin position="284"/>
        <end position="307"/>
    </location>
</feature>
<gene>
    <name evidence="9" type="ORF">BDK89_1678</name>
</gene>
<dbReference type="GO" id="GO:0005886">
    <property type="term" value="C:plasma membrane"/>
    <property type="evidence" value="ECO:0007669"/>
    <property type="project" value="UniProtKB-SubCell"/>
</dbReference>
<keyword evidence="10" id="KW-1185">Reference proteome</keyword>
<accession>A0A4R7I0M7</accession>
<evidence type="ECO:0000256" key="7">
    <source>
        <dbReference type="SAM" id="Phobius"/>
    </source>
</evidence>
<reference evidence="9 10" key="1">
    <citation type="submission" date="2019-03" db="EMBL/GenBank/DDBJ databases">
        <title>Sequencing the genomes of 1000 actinobacteria strains.</title>
        <authorList>
            <person name="Klenk H.-P."/>
        </authorList>
    </citation>
    <scope>NUCLEOTIDE SEQUENCE [LARGE SCALE GENOMIC DNA]</scope>
    <source>
        <strain evidence="9 10">DSM 18936</strain>
    </source>
</reference>
<name>A0A4R7I0M7_9ACTN</name>
<dbReference type="SUPFAM" id="SSF103473">
    <property type="entry name" value="MFS general substrate transporter"/>
    <property type="match status" value="1"/>
</dbReference>
<dbReference type="NCBIfam" id="TIGR00711">
    <property type="entry name" value="efflux_EmrB"/>
    <property type="match status" value="1"/>
</dbReference>
<evidence type="ECO:0000256" key="4">
    <source>
        <dbReference type="ARBA" id="ARBA00022692"/>
    </source>
</evidence>
<dbReference type="CDD" id="cd17321">
    <property type="entry name" value="MFS_MMR_MDR_like"/>
    <property type="match status" value="1"/>
</dbReference>
<organism evidence="9 10">
    <name type="scientific">Ilumatobacter fluminis</name>
    <dbReference type="NCBI Taxonomy" id="467091"/>
    <lineage>
        <taxon>Bacteria</taxon>
        <taxon>Bacillati</taxon>
        <taxon>Actinomycetota</taxon>
        <taxon>Acidimicrobiia</taxon>
        <taxon>Acidimicrobiales</taxon>
        <taxon>Ilumatobacteraceae</taxon>
        <taxon>Ilumatobacter</taxon>
    </lineage>
</organism>
<feature type="transmembrane region" description="Helical" evidence="7">
    <location>
        <begin position="313"/>
        <end position="332"/>
    </location>
</feature>
<keyword evidence="4 7" id="KW-0812">Transmembrane</keyword>
<feature type="transmembrane region" description="Helical" evidence="7">
    <location>
        <begin position="21"/>
        <end position="45"/>
    </location>
</feature>
<dbReference type="OrthoDB" id="9781469at2"/>
<evidence type="ECO:0000259" key="8">
    <source>
        <dbReference type="PROSITE" id="PS50850"/>
    </source>
</evidence>
<dbReference type="AlphaFoldDB" id="A0A4R7I0M7"/>
<protein>
    <submittedName>
        <fullName evidence="9">EmrB/QacA subfamily drug resistance transporter</fullName>
    </submittedName>
</protein>
<comment type="subcellular location">
    <subcellularLocation>
        <location evidence="1">Cell membrane</location>
        <topology evidence="1">Multi-pass membrane protein</topology>
    </subcellularLocation>
</comment>
<feature type="transmembrane region" description="Helical" evidence="7">
    <location>
        <begin position="65"/>
        <end position="82"/>
    </location>
</feature>
<dbReference type="InterPro" id="IPR011701">
    <property type="entry name" value="MFS"/>
</dbReference>
<dbReference type="InterPro" id="IPR004638">
    <property type="entry name" value="EmrB-like"/>
</dbReference>
<feature type="transmembrane region" description="Helical" evidence="7">
    <location>
        <begin position="246"/>
        <end position="263"/>
    </location>
</feature>
<feature type="transmembrane region" description="Helical" evidence="7">
    <location>
        <begin position="344"/>
        <end position="366"/>
    </location>
</feature>
<dbReference type="InterPro" id="IPR036259">
    <property type="entry name" value="MFS_trans_sf"/>
</dbReference>
<dbReference type="PRINTS" id="PR01036">
    <property type="entry name" value="TCRTETB"/>
</dbReference>
<dbReference type="RefSeq" id="WP_133868496.1">
    <property type="nucleotide sequence ID" value="NZ_SOAU01000001.1"/>
</dbReference>
<evidence type="ECO:0000256" key="3">
    <source>
        <dbReference type="ARBA" id="ARBA00022475"/>
    </source>
</evidence>
<feature type="transmembrane region" description="Helical" evidence="7">
    <location>
        <begin position="372"/>
        <end position="398"/>
    </location>
</feature>
<feature type="domain" description="Major facilitator superfamily (MFS) profile" evidence="8">
    <location>
        <begin position="23"/>
        <end position="512"/>
    </location>
</feature>
<evidence type="ECO:0000256" key="5">
    <source>
        <dbReference type="ARBA" id="ARBA00022989"/>
    </source>
</evidence>
<dbReference type="PANTHER" id="PTHR42718">
    <property type="entry name" value="MAJOR FACILITATOR SUPERFAMILY MULTIDRUG TRANSPORTER MFSC"/>
    <property type="match status" value="1"/>
</dbReference>
<evidence type="ECO:0000256" key="2">
    <source>
        <dbReference type="ARBA" id="ARBA00022448"/>
    </source>
</evidence>
<dbReference type="Gene3D" id="1.20.1250.20">
    <property type="entry name" value="MFS general substrate transporter like domains"/>
    <property type="match status" value="2"/>
</dbReference>
<dbReference type="Proteomes" id="UP000294558">
    <property type="component" value="Unassembled WGS sequence"/>
</dbReference>
<dbReference type="InterPro" id="IPR020846">
    <property type="entry name" value="MFS_dom"/>
</dbReference>
<evidence type="ECO:0000313" key="10">
    <source>
        <dbReference type="Proteomes" id="UP000294558"/>
    </source>
</evidence>
<keyword evidence="2" id="KW-0813">Transport</keyword>
<sequence>MTDTVSDIPLHERPEIHARRWFLLGVMCLSLVMVVMAVSGLNVAIPSLQRDLDATATDLQWIVDAYAIVFAGLLLSAGAIGDRFGRKRALMAGLAVFAAGSLIGALADTSNQVIVSRAVSGIGAAFIMPATLSLLTAIFPPHERGKAIAVWAGFAGAGGALGPLLVGFLLTGWWIFPSFWWGSAFVVNAVTPVLVLVVVAVFAPRSKDDEATPLDPVGAVLSLFGIAALLFGIIEGPERGWTDGLVVGGFVVGIGLLIGFVLWERRATHPMLPMEYFRARPFSTGTGIITLGFMVMFGFFFLITQYFQFVKGYSPLRAGVATLPFAFTMIVMSPRSDAMVRRVGMNRVVAGGFTSMAIGFVVLGFVRPDTPYLVIAGALVLLAGGMAVTIAPATGAIMSSVPLNKAGIGSAVNDTTREFGGALGIAVLGSIVASQYRSSFDSSGLPPEVAEAAGESVGAAVGIGTELDGDVGGSLVAQAGVVFTDAVNVAFFVSAVIAIVTGGVVYAVGKRP</sequence>
<evidence type="ECO:0000313" key="9">
    <source>
        <dbReference type="EMBL" id="TDT16096.1"/>
    </source>
</evidence>
<dbReference type="GO" id="GO:0022857">
    <property type="term" value="F:transmembrane transporter activity"/>
    <property type="evidence" value="ECO:0007669"/>
    <property type="project" value="InterPro"/>
</dbReference>
<feature type="transmembrane region" description="Helical" evidence="7">
    <location>
        <begin position="89"/>
        <end position="107"/>
    </location>
</feature>
<keyword evidence="5 7" id="KW-1133">Transmembrane helix</keyword>
<comment type="caution">
    <text evidence="9">The sequence shown here is derived from an EMBL/GenBank/DDBJ whole genome shotgun (WGS) entry which is preliminary data.</text>
</comment>
<dbReference type="EMBL" id="SOAU01000001">
    <property type="protein sequence ID" value="TDT16096.1"/>
    <property type="molecule type" value="Genomic_DNA"/>
</dbReference>
<feature type="transmembrane region" description="Helical" evidence="7">
    <location>
        <begin position="419"/>
        <end position="436"/>
    </location>
</feature>